<evidence type="ECO:0000313" key="1">
    <source>
        <dbReference type="EMBL" id="MBD7910323.1"/>
    </source>
</evidence>
<name>A0ABR8PQ70_9CLOT</name>
<reference evidence="1 2" key="1">
    <citation type="submission" date="2020-08" db="EMBL/GenBank/DDBJ databases">
        <title>A Genomic Blueprint of the Chicken Gut Microbiome.</title>
        <authorList>
            <person name="Gilroy R."/>
            <person name="Ravi A."/>
            <person name="Getino M."/>
            <person name="Pursley I."/>
            <person name="Horton D.L."/>
            <person name="Alikhan N.-F."/>
            <person name="Baker D."/>
            <person name="Gharbi K."/>
            <person name="Hall N."/>
            <person name="Watson M."/>
            <person name="Adriaenssens E.M."/>
            <person name="Foster-Nyarko E."/>
            <person name="Jarju S."/>
            <person name="Secka A."/>
            <person name="Antonio M."/>
            <person name="Oren A."/>
            <person name="Chaudhuri R."/>
            <person name="La Ragione R.M."/>
            <person name="Hildebrand F."/>
            <person name="Pallen M.J."/>
        </authorList>
    </citation>
    <scope>NUCLEOTIDE SEQUENCE [LARGE SCALE GENOMIC DNA]</scope>
    <source>
        <strain evidence="1 2">Sa3CVN1</strain>
    </source>
</reference>
<sequence length="319" mass="37564">MKDIYILCPAKVATGGPELLHQLCYKLNKIGINAKMFYVGDIESNPIHPNYEIYNNKYITKIKDTENNILILPEIHFPYMDIFPLSQKIIWWLSVDNFLSRLTWEDTPSGSYSKEITYLYRNTELIHFVQSEYANSFLSELEIDKNKIYYLSDYLNKTFIDECKNSNYIRENNVLYNPNKGLEFTKKLIKKVPDLNWIPLINYTPAEMAELMQKSKVYIDFGNHPGKDRIPREAAISGCCILTNLKGSAQFYEDIPISEEYKFQDKDENIDLIIEKIHFLLNNFDTETNKFNYYRETISNEEMKFEKAVENVFSKLLTD</sequence>
<gene>
    <name evidence="1" type="ORF">H9661_03030</name>
</gene>
<evidence type="ECO:0008006" key="3">
    <source>
        <dbReference type="Google" id="ProtNLM"/>
    </source>
</evidence>
<organism evidence="1 2">
    <name type="scientific">Clostridium cibarium</name>
    <dbReference type="NCBI Taxonomy" id="2762247"/>
    <lineage>
        <taxon>Bacteria</taxon>
        <taxon>Bacillati</taxon>
        <taxon>Bacillota</taxon>
        <taxon>Clostridia</taxon>
        <taxon>Eubacteriales</taxon>
        <taxon>Clostridiaceae</taxon>
        <taxon>Clostridium</taxon>
    </lineage>
</organism>
<proteinExistence type="predicted"/>
<accession>A0ABR8PQ70</accession>
<dbReference type="Proteomes" id="UP000627781">
    <property type="component" value="Unassembled WGS sequence"/>
</dbReference>
<comment type="caution">
    <text evidence="1">The sequence shown here is derived from an EMBL/GenBank/DDBJ whole genome shotgun (WGS) entry which is preliminary data.</text>
</comment>
<keyword evidence="2" id="KW-1185">Reference proteome</keyword>
<protein>
    <recommendedName>
        <fullName evidence="3">Glycosyl transferases group 1</fullName>
    </recommendedName>
</protein>
<dbReference type="RefSeq" id="WP_143318313.1">
    <property type="nucleotide sequence ID" value="NZ_JACSRA010000003.1"/>
</dbReference>
<evidence type="ECO:0000313" key="2">
    <source>
        <dbReference type="Proteomes" id="UP000627781"/>
    </source>
</evidence>
<dbReference type="EMBL" id="JACSRA010000003">
    <property type="protein sequence ID" value="MBD7910323.1"/>
    <property type="molecule type" value="Genomic_DNA"/>
</dbReference>